<keyword evidence="1 2" id="KW-0378">Hydrolase</keyword>
<dbReference type="InterPro" id="IPR023214">
    <property type="entry name" value="HAD_sf"/>
</dbReference>
<name>A0A9Q4FYH5_SALAG</name>
<evidence type="ECO:0000313" key="3">
    <source>
        <dbReference type="Proteomes" id="UP001057753"/>
    </source>
</evidence>
<dbReference type="Proteomes" id="UP001057753">
    <property type="component" value="Unassembled WGS sequence"/>
</dbReference>
<dbReference type="AlphaFoldDB" id="A0A9Q4FYH5"/>
<gene>
    <name evidence="2" type="ORF">HXA33_07335</name>
</gene>
<reference evidence="2" key="1">
    <citation type="submission" date="2020-06" db="EMBL/GenBank/DDBJ databases">
        <title>Insight into the genomes of haloalkaliphilic bacilli from Kenyan soda lakes.</title>
        <authorList>
            <person name="Mwirichia R."/>
            <person name="Villamizar G.C."/>
            <person name="Poehlein A."/>
            <person name="Mugweru J."/>
            <person name="Kipnyargis A."/>
            <person name="Kiplimo D."/>
            <person name="Orwa P."/>
            <person name="Daniel R."/>
        </authorList>
    </citation>
    <scope>NUCLEOTIDE SEQUENCE</scope>
    <source>
        <strain evidence="2">B1096_S55</strain>
    </source>
</reference>
<dbReference type="GO" id="GO:0016791">
    <property type="term" value="F:phosphatase activity"/>
    <property type="evidence" value="ECO:0007669"/>
    <property type="project" value="InterPro"/>
</dbReference>
<organism evidence="2 3">
    <name type="scientific">Salipaludibacillus agaradhaerens</name>
    <name type="common">Bacillus agaradhaerens</name>
    <dbReference type="NCBI Taxonomy" id="76935"/>
    <lineage>
        <taxon>Bacteria</taxon>
        <taxon>Bacillati</taxon>
        <taxon>Bacillota</taxon>
        <taxon>Bacilli</taxon>
        <taxon>Bacillales</taxon>
        <taxon>Bacillaceae</taxon>
    </lineage>
</organism>
<evidence type="ECO:0000256" key="1">
    <source>
        <dbReference type="ARBA" id="ARBA00022801"/>
    </source>
</evidence>
<dbReference type="RefSeq" id="WP_078576720.1">
    <property type="nucleotide sequence ID" value="NZ_JABXYM010000001.1"/>
</dbReference>
<comment type="caution">
    <text evidence="2">The sequence shown here is derived from an EMBL/GenBank/DDBJ whole genome shotgun (WGS) entry which is preliminary data.</text>
</comment>
<accession>A0A9Q4FYH5</accession>
<dbReference type="EC" id="3.1.3.-" evidence="2"/>
<dbReference type="Gene3D" id="3.90.1470.20">
    <property type="match status" value="1"/>
</dbReference>
<dbReference type="PANTHER" id="PTHR28181:SF1">
    <property type="entry name" value="COLD TOLERANCE PROTEIN 1"/>
    <property type="match status" value="1"/>
</dbReference>
<dbReference type="PANTHER" id="PTHR28181">
    <property type="entry name" value="UPF0655 PROTEIN YCR015C"/>
    <property type="match status" value="1"/>
</dbReference>
<dbReference type="InterPro" id="IPR006384">
    <property type="entry name" value="HAD_hydro_PyrdxlP_Pase-like"/>
</dbReference>
<dbReference type="NCBIfam" id="TIGR01488">
    <property type="entry name" value="HAD-SF-IB"/>
    <property type="match status" value="1"/>
</dbReference>
<dbReference type="OrthoDB" id="9804940at2"/>
<sequence>MKKWAFVSDFDGTISLQDFYWIIIEKYYAEGREWYKRWKSGKLQDIEFLSHIFRSINQPEATIREDIRQIPLDEHATAFIKNVQYQGGDFYILSAGTDYYIKELITYSGLSHINVFSNKGYFNNNNIHLDVASDNWHYSKRYGIDKAIVLKHIKEKYDYVFYYGDSEPDSHPAKYADKTFAREALISILEELDIPHVPVDTFKDVEQHLIQEGWLNNEKKN</sequence>
<dbReference type="EMBL" id="JABXYM010000001">
    <property type="protein sequence ID" value="MCR6096361.1"/>
    <property type="molecule type" value="Genomic_DNA"/>
</dbReference>
<protein>
    <submittedName>
        <fullName evidence="2">MtnX-like HAD-IB family phosphatase</fullName>
        <ecNumber evidence="2">3.1.3.-</ecNumber>
    </submittedName>
</protein>
<dbReference type="Pfam" id="PF12710">
    <property type="entry name" value="HAD"/>
    <property type="match status" value="1"/>
</dbReference>
<dbReference type="InterPro" id="IPR036412">
    <property type="entry name" value="HAD-like_sf"/>
</dbReference>
<dbReference type="InterPro" id="IPR050849">
    <property type="entry name" value="HAD-like_hydrolase_phosphatase"/>
</dbReference>
<dbReference type="SUPFAM" id="SSF56784">
    <property type="entry name" value="HAD-like"/>
    <property type="match status" value="1"/>
</dbReference>
<proteinExistence type="predicted"/>
<evidence type="ECO:0000313" key="2">
    <source>
        <dbReference type="EMBL" id="MCR6096361.1"/>
    </source>
</evidence>
<dbReference type="NCBIfam" id="TIGR01489">
    <property type="entry name" value="DKMTPPase-SF"/>
    <property type="match status" value="1"/>
</dbReference>
<keyword evidence="3" id="KW-1185">Reference proteome</keyword>
<dbReference type="Gene3D" id="3.40.50.1000">
    <property type="entry name" value="HAD superfamily/HAD-like"/>
    <property type="match status" value="1"/>
</dbReference>